<dbReference type="RefSeq" id="WP_106521112.1">
    <property type="nucleotide sequence ID" value="NZ_PYGD01000001.1"/>
</dbReference>
<evidence type="ECO:0000313" key="3">
    <source>
        <dbReference type="Proteomes" id="UP000240572"/>
    </source>
</evidence>
<dbReference type="AlphaFoldDB" id="A0A2P8DB45"/>
<dbReference type="EMBL" id="PYGD01000001">
    <property type="protein sequence ID" value="PSK94407.1"/>
    <property type="molecule type" value="Genomic_DNA"/>
</dbReference>
<accession>A0A2P8DB45</accession>
<keyword evidence="1" id="KW-0732">Signal</keyword>
<dbReference type="OrthoDB" id="744342at2"/>
<feature type="signal peptide" evidence="1">
    <location>
        <begin position="1"/>
        <end position="22"/>
    </location>
</feature>
<keyword evidence="3" id="KW-1185">Reference proteome</keyword>
<feature type="chain" id="PRO_5015197608" evidence="1">
    <location>
        <begin position="23"/>
        <end position="313"/>
    </location>
</feature>
<organism evidence="2 3">
    <name type="scientific">Taibaiella chishuiensis</name>
    <dbReference type="NCBI Taxonomy" id="1434707"/>
    <lineage>
        <taxon>Bacteria</taxon>
        <taxon>Pseudomonadati</taxon>
        <taxon>Bacteroidota</taxon>
        <taxon>Chitinophagia</taxon>
        <taxon>Chitinophagales</taxon>
        <taxon>Chitinophagaceae</taxon>
        <taxon>Taibaiella</taxon>
    </lineage>
</organism>
<sequence length="313" mass="35141">MKRIIPFLLLLGGMLQAGRAQATDEELKKKNLSDTILSRTRELLVPDPFDAQKVLLQLFPGYYYNLSHDNYTNELISWECRSCKPAPVFDANQIEENTFPNENGVATRLINVMDYKDAAGQQYKVMSFNHSEYDADGITTGRFSGGILGMAKFMRTPAGWKMRIFQPVIRAYGAFSQCPEPELLQIGEDQYAFMLRHINGGAGGPFDGDYYLVAGADGAYREVMAAYNTERTEGEGTCYWKSEYSCPPGDKKFFRDIVILTRGTYYAPDKEGLPQIVRSKLKGKAKGTFSLEQRYIYKGGKGYEAATPVCTVN</sequence>
<comment type="caution">
    <text evidence="2">The sequence shown here is derived from an EMBL/GenBank/DDBJ whole genome shotgun (WGS) entry which is preliminary data.</text>
</comment>
<dbReference type="Proteomes" id="UP000240572">
    <property type="component" value="Unassembled WGS sequence"/>
</dbReference>
<reference evidence="2 3" key="1">
    <citation type="submission" date="2018-03" db="EMBL/GenBank/DDBJ databases">
        <title>Genomic Encyclopedia of Type Strains, Phase III (KMG-III): the genomes of soil and plant-associated and newly described type strains.</title>
        <authorList>
            <person name="Whitman W."/>
        </authorList>
    </citation>
    <scope>NUCLEOTIDE SEQUENCE [LARGE SCALE GENOMIC DNA]</scope>
    <source>
        <strain evidence="2 3">CGMCC 1.12700</strain>
    </source>
</reference>
<proteinExistence type="predicted"/>
<gene>
    <name evidence="2" type="ORF">B0I18_101563</name>
</gene>
<evidence type="ECO:0000256" key="1">
    <source>
        <dbReference type="SAM" id="SignalP"/>
    </source>
</evidence>
<protein>
    <submittedName>
        <fullName evidence="2">Uncharacterized protein</fullName>
    </submittedName>
</protein>
<evidence type="ECO:0000313" key="2">
    <source>
        <dbReference type="EMBL" id="PSK94407.1"/>
    </source>
</evidence>
<name>A0A2P8DB45_9BACT</name>